<name>A0ACC6V1P0_9CREN</name>
<accession>A0ACC6V1P0</accession>
<dbReference type="EMBL" id="JZWT02000015">
    <property type="protein sequence ID" value="MFB6490866.1"/>
    <property type="molecule type" value="Genomic_DNA"/>
</dbReference>
<protein>
    <submittedName>
        <fullName evidence="1">Indole-3-glycerol-phosphate synthase</fullName>
    </submittedName>
</protein>
<reference evidence="1" key="1">
    <citation type="submission" date="2024-07" db="EMBL/GenBank/DDBJ databases">
        <title>Metagenome and Metagenome-Assembled Genomes of Archaea from a hot spring from the geothermal field of Los Azufres, Mexico.</title>
        <authorList>
            <person name="Marin-Paredes R."/>
            <person name="Martinez-Romero E."/>
            <person name="Servin-Garciduenas L.E."/>
        </authorList>
    </citation>
    <scope>NUCLEOTIDE SEQUENCE</scope>
</reference>
<comment type="caution">
    <text evidence="1">The sequence shown here is derived from an EMBL/GenBank/DDBJ whole genome shotgun (WGS) entry which is preliminary data.</text>
</comment>
<organism evidence="1 2">
    <name type="scientific">Thermoproteus sp. AZ2</name>
    <dbReference type="NCBI Taxonomy" id="1609232"/>
    <lineage>
        <taxon>Archaea</taxon>
        <taxon>Thermoproteota</taxon>
        <taxon>Thermoprotei</taxon>
        <taxon>Thermoproteales</taxon>
        <taxon>Thermoproteaceae</taxon>
        <taxon>Thermoproteus</taxon>
    </lineage>
</organism>
<evidence type="ECO:0000313" key="1">
    <source>
        <dbReference type="EMBL" id="MFB6490866.1"/>
    </source>
</evidence>
<evidence type="ECO:0000313" key="2">
    <source>
        <dbReference type="Proteomes" id="UP000033636"/>
    </source>
</evidence>
<gene>
    <name evidence="1" type="ORF">TU35_006435</name>
</gene>
<dbReference type="Proteomes" id="UP000033636">
    <property type="component" value="Unassembled WGS sequence"/>
</dbReference>
<proteinExistence type="predicted"/>
<sequence>MSFLELVKASLAHRADEPPPERRAPLADFRKALGDFGIIAEYKRASPSGVVRLDLRPWDYFERLSKYASAFSVLTEPFWFLGDWRFVAIAKRYAPVLAKDFVLYKRQIDAAYGWGADAVLIIFEFAGAEAAAELAEYAKARGLTPIVEAGTAEAAREAADLIGDAIIGINSRDLSRLEVSLERAFDAARAIRGRADFIIESGINRVEHVLRARAEGARGVLIGTAFMKNPDFAEEVYKALRARGP</sequence>